<dbReference type="Proteomes" id="UP000030758">
    <property type="component" value="Unassembled WGS sequence"/>
</dbReference>
<evidence type="ECO:0000313" key="2">
    <source>
        <dbReference type="EMBL" id="KFD72236.1"/>
    </source>
</evidence>
<sequence length="127" mass="14572">MDVKCGDQQVPWIIAQLQHPLSRLMVPNPYMYARTEWCQLRERGKNCKCDRSNGRIDRVIVSICHAERTPSGQLENRPLHSGGKMNLAHLSARSASRRVDVSKHVRKRIFWNTVIVCCLLPVPVQTL</sequence>
<organism evidence="1 3">
    <name type="scientific">Trichuris suis</name>
    <name type="common">pig whipworm</name>
    <dbReference type="NCBI Taxonomy" id="68888"/>
    <lineage>
        <taxon>Eukaryota</taxon>
        <taxon>Metazoa</taxon>
        <taxon>Ecdysozoa</taxon>
        <taxon>Nematoda</taxon>
        <taxon>Enoplea</taxon>
        <taxon>Dorylaimia</taxon>
        <taxon>Trichinellida</taxon>
        <taxon>Trichuridae</taxon>
        <taxon>Trichuris</taxon>
    </lineage>
</organism>
<name>A0A085MKD4_9BILA</name>
<keyword evidence="3" id="KW-1185">Reference proteome</keyword>
<reference evidence="1 3" key="1">
    <citation type="journal article" date="2014" name="Nat. Genet.">
        <title>Genome and transcriptome of the porcine whipworm Trichuris suis.</title>
        <authorList>
            <person name="Jex A.R."/>
            <person name="Nejsum P."/>
            <person name="Schwarz E.M."/>
            <person name="Hu L."/>
            <person name="Young N.D."/>
            <person name="Hall R.S."/>
            <person name="Korhonen P.K."/>
            <person name="Liao S."/>
            <person name="Thamsborg S."/>
            <person name="Xia J."/>
            <person name="Xu P."/>
            <person name="Wang S."/>
            <person name="Scheerlinck J.P."/>
            <person name="Hofmann A."/>
            <person name="Sternberg P.W."/>
            <person name="Wang J."/>
            <person name="Gasser R.B."/>
        </authorList>
    </citation>
    <scope>NUCLEOTIDE SEQUENCE [LARGE SCALE GENOMIC DNA]</scope>
    <source>
        <strain evidence="2">DCEP-RM93F</strain>
        <strain evidence="1">DCEP-RM93M</strain>
    </source>
</reference>
<dbReference type="EMBL" id="KL363187">
    <property type="protein sequence ID" value="KFD57680.1"/>
    <property type="molecule type" value="Genomic_DNA"/>
</dbReference>
<gene>
    <name evidence="1" type="ORF">M513_01350</name>
    <name evidence="2" type="ORF">M514_01350</name>
</gene>
<dbReference type="AlphaFoldDB" id="A0A085MKD4"/>
<protein>
    <submittedName>
        <fullName evidence="1">Uncharacterized protein</fullName>
    </submittedName>
</protein>
<dbReference type="EMBL" id="KL367478">
    <property type="protein sequence ID" value="KFD72236.1"/>
    <property type="molecule type" value="Genomic_DNA"/>
</dbReference>
<accession>A0A085MKD4</accession>
<evidence type="ECO:0000313" key="1">
    <source>
        <dbReference type="EMBL" id="KFD57680.1"/>
    </source>
</evidence>
<proteinExistence type="predicted"/>
<evidence type="ECO:0000313" key="3">
    <source>
        <dbReference type="Proteomes" id="UP000030764"/>
    </source>
</evidence>
<dbReference type="Proteomes" id="UP000030764">
    <property type="component" value="Unassembled WGS sequence"/>
</dbReference>